<evidence type="ECO:0000313" key="9">
    <source>
        <dbReference type="EMBL" id="GMN62398.1"/>
    </source>
</evidence>
<evidence type="ECO:0000256" key="4">
    <source>
        <dbReference type="ARBA" id="ARBA00023067"/>
    </source>
</evidence>
<dbReference type="GO" id="GO:0000796">
    <property type="term" value="C:condensin complex"/>
    <property type="evidence" value="ECO:0007669"/>
    <property type="project" value="TreeGrafter"/>
</dbReference>
<keyword evidence="10" id="KW-1185">Reference proteome</keyword>
<dbReference type="InterPro" id="IPR016024">
    <property type="entry name" value="ARM-type_fold"/>
</dbReference>
<evidence type="ECO:0000256" key="6">
    <source>
        <dbReference type="ARBA" id="ARBA00023306"/>
    </source>
</evidence>
<dbReference type="GO" id="GO:0042393">
    <property type="term" value="F:histone binding"/>
    <property type="evidence" value="ECO:0007669"/>
    <property type="project" value="TreeGrafter"/>
</dbReference>
<protein>
    <recommendedName>
        <fullName evidence="8">Condensin complex subunit 1 C-terminal domain-containing protein</fullName>
    </recommendedName>
</protein>
<dbReference type="Pfam" id="PF12717">
    <property type="entry name" value="Cnd1"/>
    <property type="match status" value="1"/>
</dbReference>
<dbReference type="InterPro" id="IPR032682">
    <property type="entry name" value="Cnd1_C"/>
</dbReference>
<evidence type="ECO:0000259" key="8">
    <source>
        <dbReference type="Pfam" id="PF12717"/>
    </source>
</evidence>
<dbReference type="GO" id="GO:0005634">
    <property type="term" value="C:nucleus"/>
    <property type="evidence" value="ECO:0007669"/>
    <property type="project" value="UniProtKB-SubCell"/>
</dbReference>
<dbReference type="PANTHER" id="PTHR14222:SF1">
    <property type="entry name" value="CONDENSIN-2 COMPLEX SUBUNIT D3"/>
    <property type="match status" value="1"/>
</dbReference>
<dbReference type="EMBL" id="BTGU01000128">
    <property type="protein sequence ID" value="GMN62398.1"/>
    <property type="molecule type" value="Genomic_DNA"/>
</dbReference>
<comment type="caution">
    <text evidence="9">The sequence shown here is derived from an EMBL/GenBank/DDBJ whole genome shotgun (WGS) entry which is preliminary data.</text>
</comment>
<feature type="domain" description="Condensin complex subunit 1 C-terminal" evidence="8">
    <location>
        <begin position="436"/>
        <end position="542"/>
    </location>
</feature>
<evidence type="ECO:0000256" key="5">
    <source>
        <dbReference type="ARBA" id="ARBA00023242"/>
    </source>
</evidence>
<sequence>MEEAISRIITELEELRHSQPTPSFSDSSLSDLETLLDNSLDDDSEPIHRLFAELSAKSLYPSSLVSPIASAMDSGSPSLSLVASKVYLSILLSPNSPVFTLFTPIAFLSLLRSIRRCLKRRPPFHPGADEPSQENTANRKRKTSARGRGSKKRARSSHGGDHEGEESEFDVRVLFSVLERLELAMKLIHLDRFPDSLKSLVQTVAEIPVMALEVCPNSGNYNKLTEFCSKILLEVLRPEHGDEANTAAEVLKSLSPMILQLKSQARSFAIEFVTIRMRNVANRSDGVTKAMVNFPRYLVVKAPEKSEPRALAVESIMEVIRIIKFEDQMGFVEYVLKMSQGKSNLRLLATDLIPMLVTSLRDPLGLDSEIGVKNSWGMKCLEALIQRCSDVVAGIRARAFSNLSQLIGFLAGDSRSRGVLKEVLGIGSGDEGLVNELLRKRCTDEKAVVRKSALLLVAKLTGLFGSGFHGALLKTMGMACSDPLVSIRKAAVSALSEAFRKSPDENVATEWLHSVPRLITDNESSIQEECENLFLELVIDRICRSRSVGLPHNRATPNGSNAKVKSFEMEFELLLPEGVLGLLREICNGEVTPWVKKICTSLGKKNKLKHKIALTLQNVMRTSESLWLSYSMPIEKWTAPPGAWFLLSEVSAFLAKAVDWEFLLHHWQLLDKDGSAVNIQSPHIEGVNFEEEEDVESKSVAWAGDRVFLLQTISNVSIELPSELAAELAHNLFKRLDEFNMHLTEVKAHVKALKTLCKRKALSPQEAEILVMKWIDPLLSKASKILENYPLSVYGYE</sequence>
<keyword evidence="2" id="KW-0132">Cell division</keyword>
<keyword evidence="6" id="KW-0131">Cell cycle</keyword>
<dbReference type="AlphaFoldDB" id="A0AA88DVI6"/>
<accession>A0AA88DVI6</accession>
<evidence type="ECO:0000313" key="10">
    <source>
        <dbReference type="Proteomes" id="UP001187192"/>
    </source>
</evidence>
<keyword evidence="4" id="KW-0226">DNA condensation</keyword>
<feature type="compositionally biased region" description="Basic residues" evidence="7">
    <location>
        <begin position="138"/>
        <end position="156"/>
    </location>
</feature>
<dbReference type="GO" id="GO:0007076">
    <property type="term" value="P:mitotic chromosome condensation"/>
    <property type="evidence" value="ECO:0007669"/>
    <property type="project" value="InterPro"/>
</dbReference>
<evidence type="ECO:0000256" key="7">
    <source>
        <dbReference type="SAM" id="MobiDB-lite"/>
    </source>
</evidence>
<reference evidence="9" key="1">
    <citation type="submission" date="2023-07" db="EMBL/GenBank/DDBJ databases">
        <title>draft genome sequence of fig (Ficus carica).</title>
        <authorList>
            <person name="Takahashi T."/>
            <person name="Nishimura K."/>
        </authorList>
    </citation>
    <scope>NUCLEOTIDE SEQUENCE</scope>
</reference>
<feature type="region of interest" description="Disordered" evidence="7">
    <location>
        <begin position="122"/>
        <end position="164"/>
    </location>
</feature>
<organism evidence="9 10">
    <name type="scientific">Ficus carica</name>
    <name type="common">Common fig</name>
    <dbReference type="NCBI Taxonomy" id="3494"/>
    <lineage>
        <taxon>Eukaryota</taxon>
        <taxon>Viridiplantae</taxon>
        <taxon>Streptophyta</taxon>
        <taxon>Embryophyta</taxon>
        <taxon>Tracheophyta</taxon>
        <taxon>Spermatophyta</taxon>
        <taxon>Magnoliopsida</taxon>
        <taxon>eudicotyledons</taxon>
        <taxon>Gunneridae</taxon>
        <taxon>Pentapetalae</taxon>
        <taxon>rosids</taxon>
        <taxon>fabids</taxon>
        <taxon>Rosales</taxon>
        <taxon>Moraceae</taxon>
        <taxon>Ficeae</taxon>
        <taxon>Ficus</taxon>
    </lineage>
</organism>
<name>A0AA88DVI6_FICCA</name>
<keyword evidence="5" id="KW-0539">Nucleus</keyword>
<dbReference type="GO" id="GO:0010032">
    <property type="term" value="P:meiotic chromosome condensation"/>
    <property type="evidence" value="ECO:0007669"/>
    <property type="project" value="TreeGrafter"/>
</dbReference>
<evidence type="ECO:0000256" key="2">
    <source>
        <dbReference type="ARBA" id="ARBA00022618"/>
    </source>
</evidence>
<comment type="subcellular location">
    <subcellularLocation>
        <location evidence="1">Nucleus</location>
    </subcellularLocation>
</comment>
<dbReference type="Gene3D" id="1.25.10.10">
    <property type="entry name" value="Leucine-rich Repeat Variant"/>
    <property type="match status" value="1"/>
</dbReference>
<gene>
    <name evidence="9" type="ORF">TIFTF001_031479</name>
</gene>
<proteinExistence type="predicted"/>
<evidence type="ECO:0000256" key="3">
    <source>
        <dbReference type="ARBA" id="ARBA00022776"/>
    </source>
</evidence>
<dbReference type="PANTHER" id="PTHR14222">
    <property type="entry name" value="CONDENSIN"/>
    <property type="match status" value="1"/>
</dbReference>
<evidence type="ECO:0000256" key="1">
    <source>
        <dbReference type="ARBA" id="ARBA00004123"/>
    </source>
</evidence>
<keyword evidence="3" id="KW-0498">Mitosis</keyword>
<dbReference type="Proteomes" id="UP001187192">
    <property type="component" value="Unassembled WGS sequence"/>
</dbReference>
<dbReference type="SUPFAM" id="SSF48371">
    <property type="entry name" value="ARM repeat"/>
    <property type="match status" value="1"/>
</dbReference>
<dbReference type="GO" id="GO:0051301">
    <property type="term" value="P:cell division"/>
    <property type="evidence" value="ECO:0007669"/>
    <property type="project" value="UniProtKB-KW"/>
</dbReference>
<dbReference type="GO" id="GO:0000779">
    <property type="term" value="C:condensed chromosome, centromeric region"/>
    <property type="evidence" value="ECO:0007669"/>
    <property type="project" value="TreeGrafter"/>
</dbReference>
<dbReference type="InterPro" id="IPR026971">
    <property type="entry name" value="CND1/NCAPD3"/>
</dbReference>
<dbReference type="InterPro" id="IPR011989">
    <property type="entry name" value="ARM-like"/>
</dbReference>